<accession>A0A5N0E833</accession>
<keyword evidence="4" id="KW-1185">Reference proteome</keyword>
<evidence type="ECO:0000259" key="2">
    <source>
        <dbReference type="Pfam" id="PF23526"/>
    </source>
</evidence>
<dbReference type="GO" id="GO:0032259">
    <property type="term" value="P:methylation"/>
    <property type="evidence" value="ECO:0007669"/>
    <property type="project" value="UniProtKB-KW"/>
</dbReference>
<keyword evidence="3" id="KW-0489">Methyltransferase</keyword>
<dbReference type="InterPro" id="IPR029063">
    <property type="entry name" value="SAM-dependent_MTases_sf"/>
</dbReference>
<feature type="domain" description="AprA-like N-terminal" evidence="2">
    <location>
        <begin position="15"/>
        <end position="80"/>
    </location>
</feature>
<dbReference type="SUPFAM" id="SSF53335">
    <property type="entry name" value="S-adenosyl-L-methionine-dependent methyltransferases"/>
    <property type="match status" value="2"/>
</dbReference>
<dbReference type="InterPro" id="IPR056393">
    <property type="entry name" value="AprA-like_MT2"/>
</dbReference>
<dbReference type="RefSeq" id="WP_150405135.1">
    <property type="nucleotide sequence ID" value="NZ_VXLC01000015.1"/>
</dbReference>
<dbReference type="AlphaFoldDB" id="A0A5N0E833"/>
<keyword evidence="3" id="KW-0808">Transferase</keyword>
<gene>
    <name evidence="3" type="ORF">F3087_28505</name>
</gene>
<evidence type="ECO:0000259" key="1">
    <source>
        <dbReference type="Pfam" id="PF23525"/>
    </source>
</evidence>
<dbReference type="Gene3D" id="3.40.50.150">
    <property type="entry name" value="Vaccinia Virus protein VP39"/>
    <property type="match status" value="2"/>
</dbReference>
<organism evidence="3 4">
    <name type="scientific">Nocardia colli</name>
    <dbReference type="NCBI Taxonomy" id="2545717"/>
    <lineage>
        <taxon>Bacteria</taxon>
        <taxon>Bacillati</taxon>
        <taxon>Actinomycetota</taxon>
        <taxon>Actinomycetes</taxon>
        <taxon>Mycobacteriales</taxon>
        <taxon>Nocardiaceae</taxon>
        <taxon>Nocardia</taxon>
    </lineage>
</organism>
<dbReference type="Pfam" id="PF23525">
    <property type="entry name" value="Methyltransf_36"/>
    <property type="match status" value="1"/>
</dbReference>
<sequence length="893" mass="98689">MTVQESQTIDFRSAMRRKCFLYDDGVVLSVTLRALGQLGLLTTDSGGERSLQKLLPDLTPSGFGYLRVALRSLVAQGWLREAADLDPMSVFLNWTRAGRAVADAPEAYLRVGRFLASFDDPAPASWAVPWRGELVAEYEALIGSLEIWRREFVLEAAHSPVHFEGAMIVPTVLHLQASGALADEGPVLPANRFGRAALRLLQTSGYVDADASWTGVGRELCAFATHFGMVGSYLPMFARLPELYRGELVVTTEFGVPEWHVNRELNVVASGHAHRRYYADADRIFVEIFDRTPVSSQPAFIADMGCGDGTWLARLYHLIRESTLRGRCLDTDPLLMVGIDVNEAALDCARETLREAGVPALLLAGDISDPDGVRIQLEEVGVAVEDGLHIRSFIDHNREFRGTGSTVPSGPSSGASVDSAGHALSDRAIEDDLTVHLRRWRNNIRKHGMVVLEAHSVPPQVVRRHIGSLHSIAFDAYHGYSHQLLVDHAAYTRCCREAGLESIAYLEQRYPARRPFVAISLNRLAVRPEGDPSFAAAASPERHDTWRPDDSVDLTDGEGLHRLLFDGGDIHQPRGWCAAATGVVVKDVLLEIDRRTRTATPGEVIRVMDYGAGTGLAAIELIKACRDIELEERLARVGAGFEIHLVDIPSGWFAKGYELLKGSPWTRFHSMQARDKTFRELRDVTEGRAMDIVMANMVFHLIPARAFTHVAANLAEVLAPGGRLVWSTPDLGPAAESSVLFHDPNRLARQHWMQLIAEADSFCVDGLPAAVRTAAAVAARLSEEERIQAFGRSDRRILPTANDRFAVEAALTPHFLGAMQVRSFEMSEPEFIDAVLVPSNQREYFPEVADDHLRERVLRHLLLTDVLPTLTRGPAGTGRGLNVEWTFGDFYRR</sequence>
<proteinExistence type="predicted"/>
<comment type="caution">
    <text evidence="3">The sequence shown here is derived from an EMBL/GenBank/DDBJ whole genome shotgun (WGS) entry which is preliminary data.</text>
</comment>
<reference evidence="3 4" key="1">
    <citation type="submission" date="2019-09" db="EMBL/GenBank/DDBJ databases">
        <authorList>
            <person name="Wang X."/>
        </authorList>
    </citation>
    <scope>NUCLEOTIDE SEQUENCE [LARGE SCALE GENOMIC DNA]</scope>
    <source>
        <strain evidence="3 4">CICC 11023</strain>
    </source>
</reference>
<name>A0A5N0E833_9NOCA</name>
<dbReference type="GO" id="GO:0008168">
    <property type="term" value="F:methyltransferase activity"/>
    <property type="evidence" value="ECO:0007669"/>
    <property type="project" value="UniProtKB-KW"/>
</dbReference>
<dbReference type="Pfam" id="PF23526">
    <property type="entry name" value="AprA_N"/>
    <property type="match status" value="1"/>
</dbReference>
<dbReference type="Pfam" id="PF13489">
    <property type="entry name" value="Methyltransf_23"/>
    <property type="match status" value="1"/>
</dbReference>
<dbReference type="OrthoDB" id="474235at2"/>
<dbReference type="EMBL" id="VXLC01000015">
    <property type="protein sequence ID" value="KAA8885577.1"/>
    <property type="molecule type" value="Genomic_DNA"/>
</dbReference>
<evidence type="ECO:0000313" key="4">
    <source>
        <dbReference type="Proteomes" id="UP000323876"/>
    </source>
</evidence>
<dbReference type="InterPro" id="IPR056394">
    <property type="entry name" value="AprA-like_N"/>
</dbReference>
<protein>
    <submittedName>
        <fullName evidence="3">Class I SAM-dependent methyltransferase</fullName>
    </submittedName>
</protein>
<dbReference type="Proteomes" id="UP000323876">
    <property type="component" value="Unassembled WGS sequence"/>
</dbReference>
<feature type="domain" description="AprA-like MT2-like" evidence="1">
    <location>
        <begin position="258"/>
        <end position="522"/>
    </location>
</feature>
<evidence type="ECO:0000313" key="3">
    <source>
        <dbReference type="EMBL" id="KAA8885577.1"/>
    </source>
</evidence>